<name>A0A3A5HDJ2_9ACTN</name>
<comment type="caution">
    <text evidence="8">The sequence shown here is derived from an EMBL/GenBank/DDBJ whole genome shotgun (WGS) entry which is preliminary data.</text>
</comment>
<dbReference type="Proteomes" id="UP000276542">
    <property type="component" value="Unassembled WGS sequence"/>
</dbReference>
<evidence type="ECO:0000256" key="5">
    <source>
        <dbReference type="ARBA" id="ARBA00023136"/>
    </source>
</evidence>
<gene>
    <name evidence="8" type="ORF">D4739_07325</name>
</gene>
<protein>
    <recommendedName>
        <fullName evidence="7">Type II secretion system protein GspF domain-containing protein</fullName>
    </recommendedName>
</protein>
<dbReference type="OrthoDB" id="3830559at2"/>
<feature type="transmembrane region" description="Helical" evidence="6">
    <location>
        <begin position="39"/>
        <end position="58"/>
    </location>
</feature>
<keyword evidence="4 6" id="KW-1133">Transmembrane helix</keyword>
<evidence type="ECO:0000259" key="7">
    <source>
        <dbReference type="Pfam" id="PF00482"/>
    </source>
</evidence>
<accession>A0A3A5HDJ2</accession>
<dbReference type="AlphaFoldDB" id="A0A3A5HDJ2"/>
<comment type="subcellular location">
    <subcellularLocation>
        <location evidence="1">Cell membrane</location>
        <topology evidence="1">Multi-pass membrane protein</topology>
    </subcellularLocation>
</comment>
<keyword evidence="5 6" id="KW-0472">Membrane</keyword>
<dbReference type="PANTHER" id="PTHR35007">
    <property type="entry name" value="INTEGRAL MEMBRANE PROTEIN-RELATED"/>
    <property type="match status" value="1"/>
</dbReference>
<feature type="transmembrane region" description="Helical" evidence="6">
    <location>
        <begin position="242"/>
        <end position="261"/>
    </location>
</feature>
<organism evidence="8 9">
    <name type="scientific">Nocardioides cavernaquae</name>
    <dbReference type="NCBI Taxonomy" id="2321396"/>
    <lineage>
        <taxon>Bacteria</taxon>
        <taxon>Bacillati</taxon>
        <taxon>Actinomycetota</taxon>
        <taxon>Actinomycetes</taxon>
        <taxon>Propionibacteriales</taxon>
        <taxon>Nocardioidaceae</taxon>
        <taxon>Nocardioides</taxon>
    </lineage>
</organism>
<evidence type="ECO:0000313" key="8">
    <source>
        <dbReference type="EMBL" id="RJS46047.1"/>
    </source>
</evidence>
<dbReference type="PANTHER" id="PTHR35007:SF4">
    <property type="entry name" value="CONSERVED TRANSMEMBRANE PROTEIN-RELATED"/>
    <property type="match status" value="1"/>
</dbReference>
<evidence type="ECO:0000256" key="2">
    <source>
        <dbReference type="ARBA" id="ARBA00022475"/>
    </source>
</evidence>
<keyword evidence="2" id="KW-1003">Cell membrane</keyword>
<evidence type="ECO:0000256" key="6">
    <source>
        <dbReference type="SAM" id="Phobius"/>
    </source>
</evidence>
<evidence type="ECO:0000313" key="9">
    <source>
        <dbReference type="Proteomes" id="UP000276542"/>
    </source>
</evidence>
<dbReference type="InterPro" id="IPR018076">
    <property type="entry name" value="T2SS_GspF_dom"/>
</dbReference>
<evidence type="ECO:0000256" key="4">
    <source>
        <dbReference type="ARBA" id="ARBA00022989"/>
    </source>
</evidence>
<feature type="domain" description="Type II secretion system protein GspF" evidence="7">
    <location>
        <begin position="108"/>
        <end position="225"/>
    </location>
</feature>
<feature type="transmembrane region" description="Helical" evidence="6">
    <location>
        <begin position="6"/>
        <end position="27"/>
    </location>
</feature>
<dbReference type="Pfam" id="PF00482">
    <property type="entry name" value="T2SSF"/>
    <property type="match status" value="1"/>
</dbReference>
<sequence>MTVHVAAVLAAGLAGSAAALAIAPRGTGAPLLGADERLWLARGWPALLVVLLAGGWWLSRSTDPGLPLRLVGPGAVLVAASGGVLALRQAGVRRSARHDTAARVLEACDEIAGELSAGVAPGQALERAAVRWPALSPVASAQRFGGSVPHALRALSGRPGAGDLALIAAAWQLTERSGGGLAEALASVAEGLRQQQRTRRVVAAELSSARATARLIAVLPALTLATGSGVGSPLGFLFGTPAGLLCLAGGLCLGFLGLGWIERIAAALEQET</sequence>
<proteinExistence type="predicted"/>
<dbReference type="RefSeq" id="WP_120059946.1">
    <property type="nucleotide sequence ID" value="NZ_QYRP01000002.1"/>
</dbReference>
<dbReference type="GO" id="GO:0005886">
    <property type="term" value="C:plasma membrane"/>
    <property type="evidence" value="ECO:0007669"/>
    <property type="project" value="UniProtKB-SubCell"/>
</dbReference>
<keyword evidence="9" id="KW-1185">Reference proteome</keyword>
<evidence type="ECO:0000256" key="3">
    <source>
        <dbReference type="ARBA" id="ARBA00022692"/>
    </source>
</evidence>
<reference evidence="9" key="1">
    <citation type="submission" date="2018-09" db="EMBL/GenBank/DDBJ databases">
        <authorList>
            <person name="Zhu H."/>
        </authorList>
    </citation>
    <scope>NUCLEOTIDE SEQUENCE [LARGE SCALE GENOMIC DNA]</scope>
    <source>
        <strain evidence="9">K1W22B-1</strain>
    </source>
</reference>
<keyword evidence="3 6" id="KW-0812">Transmembrane</keyword>
<feature type="transmembrane region" description="Helical" evidence="6">
    <location>
        <begin position="215"/>
        <end position="236"/>
    </location>
</feature>
<evidence type="ECO:0000256" key="1">
    <source>
        <dbReference type="ARBA" id="ARBA00004651"/>
    </source>
</evidence>
<dbReference type="EMBL" id="QYRP01000002">
    <property type="protein sequence ID" value="RJS46047.1"/>
    <property type="molecule type" value="Genomic_DNA"/>
</dbReference>
<feature type="transmembrane region" description="Helical" evidence="6">
    <location>
        <begin position="70"/>
        <end position="87"/>
    </location>
</feature>